<feature type="signal peptide" evidence="1">
    <location>
        <begin position="1"/>
        <end position="22"/>
    </location>
</feature>
<proteinExistence type="predicted"/>
<dbReference type="AlphaFoldDB" id="A0A7C9F9C8"/>
<dbReference type="PANTHER" id="PTHR31451">
    <property type="match status" value="1"/>
</dbReference>
<evidence type="ECO:0000313" key="2">
    <source>
        <dbReference type="EMBL" id="MPR37366.1"/>
    </source>
</evidence>
<gene>
    <name evidence="2" type="ORF">GBK04_29580</name>
</gene>
<accession>A0A7C9F9C8</accession>
<reference evidence="2 3" key="1">
    <citation type="submission" date="2019-10" db="EMBL/GenBank/DDBJ databases">
        <title>Draft Genome Sequence of Cytophagaceae sp. SJW1-29.</title>
        <authorList>
            <person name="Choi A."/>
        </authorList>
    </citation>
    <scope>NUCLEOTIDE SEQUENCE [LARGE SCALE GENOMIC DNA]</scope>
    <source>
        <strain evidence="2 3">SJW1-29</strain>
    </source>
</reference>
<dbReference type="RefSeq" id="WP_152766797.1">
    <property type="nucleotide sequence ID" value="NZ_WHLY01000004.1"/>
</dbReference>
<comment type="caution">
    <text evidence="2">The sequence shown here is derived from an EMBL/GenBank/DDBJ whole genome shotgun (WGS) entry which is preliminary data.</text>
</comment>
<dbReference type="EMBL" id="WHLY01000004">
    <property type="protein sequence ID" value="MPR37366.1"/>
    <property type="molecule type" value="Genomic_DNA"/>
</dbReference>
<dbReference type="GO" id="GO:0016985">
    <property type="term" value="F:mannan endo-1,4-beta-mannosidase activity"/>
    <property type="evidence" value="ECO:0007669"/>
    <property type="project" value="TreeGrafter"/>
</dbReference>
<evidence type="ECO:0008006" key="4">
    <source>
        <dbReference type="Google" id="ProtNLM"/>
    </source>
</evidence>
<organism evidence="2 3">
    <name type="scientific">Salmonirosea aquatica</name>
    <dbReference type="NCBI Taxonomy" id="2654236"/>
    <lineage>
        <taxon>Bacteria</taxon>
        <taxon>Pseudomonadati</taxon>
        <taxon>Bacteroidota</taxon>
        <taxon>Cytophagia</taxon>
        <taxon>Cytophagales</taxon>
        <taxon>Spirosomataceae</taxon>
        <taxon>Salmonirosea</taxon>
    </lineage>
</organism>
<protein>
    <recommendedName>
        <fullName evidence="4">Cellulase family glycosylhydrolase</fullName>
    </recommendedName>
</protein>
<dbReference type="InterPro" id="IPR017853">
    <property type="entry name" value="GH"/>
</dbReference>
<evidence type="ECO:0000313" key="3">
    <source>
        <dbReference type="Proteomes" id="UP000479293"/>
    </source>
</evidence>
<keyword evidence="1" id="KW-0732">Signal</keyword>
<dbReference type="PANTHER" id="PTHR31451:SF39">
    <property type="entry name" value="MANNAN ENDO-1,4-BETA-MANNOSIDASE 1"/>
    <property type="match status" value="1"/>
</dbReference>
<dbReference type="SUPFAM" id="SSF51445">
    <property type="entry name" value="(Trans)glycosidases"/>
    <property type="match status" value="1"/>
</dbReference>
<dbReference type="GO" id="GO:0005576">
    <property type="term" value="C:extracellular region"/>
    <property type="evidence" value="ECO:0007669"/>
    <property type="project" value="UniProtKB-SubCell"/>
</dbReference>
<sequence>MLYFLIRCVWVLLIFDSMGCAAQTDGFVRVSKTNPRYLELSGKTFIPVGPNICFARSVTDADSLLSYYDHYFGRLAENGGNFTRIWLSTPILEIEKQQPGRFDQKTEALVDGLVKLAEKHGIRIKFCLEHFRKITGAPAPFPSSVPFDKPVYARVLSSMDEFYRTEKGRQLYLNRVAFFAEKYRDNPTIFGWELWNEQNSVSVNDKTLLLDWTTGMLDKVKQQFPNQFVMQTLGSFDSPKQLDLYRSYSALRGNEIAQAHRYLDQGATLPICQAPMDELTSDAVNTLLAFAPAKPVLLSEVGAVEPHHAGPFKLYPNDTEGILLHDLLFAPFFSGAAGPGQSWHWDFYIEKNNLWGHFARFNEAIKGFDPVAQNAIPLRKSEENNLKIYGLRGEKTVLLWIRDGASDWKSELVENRPPAVISGRIIKPGLPQPKQLSFYDPWRGVWTKGASNEAISLPAFTRSIIVKMDY</sequence>
<feature type="chain" id="PRO_5028814799" description="Cellulase family glycosylhydrolase" evidence="1">
    <location>
        <begin position="23"/>
        <end position="470"/>
    </location>
</feature>
<keyword evidence="3" id="KW-1185">Reference proteome</keyword>
<name>A0A7C9F9C8_9BACT</name>
<dbReference type="Gene3D" id="3.20.20.80">
    <property type="entry name" value="Glycosidases"/>
    <property type="match status" value="1"/>
</dbReference>
<dbReference type="InterPro" id="IPR045053">
    <property type="entry name" value="MAN-like"/>
</dbReference>
<dbReference type="Proteomes" id="UP000479293">
    <property type="component" value="Unassembled WGS sequence"/>
</dbReference>
<evidence type="ECO:0000256" key="1">
    <source>
        <dbReference type="SAM" id="SignalP"/>
    </source>
</evidence>